<dbReference type="SUPFAM" id="SSF56112">
    <property type="entry name" value="Protein kinase-like (PK-like)"/>
    <property type="match status" value="1"/>
</dbReference>
<reference evidence="1 2" key="1">
    <citation type="submission" date="2020-02" db="EMBL/GenBank/DDBJ databases">
        <title>Whole-genome analyses of novel actinobacteria.</title>
        <authorList>
            <person name="Sahin N."/>
            <person name="Tokatli A."/>
        </authorList>
    </citation>
    <scope>NUCLEOTIDE SEQUENCE [LARGE SCALE GENOMIC DNA]</scope>
    <source>
        <strain evidence="1 2">YC504</strain>
    </source>
</reference>
<dbReference type="Proteomes" id="UP000481109">
    <property type="component" value="Unassembled WGS sequence"/>
</dbReference>
<protein>
    <submittedName>
        <fullName evidence="1">Aminoglycoside phosphotransferase</fullName>
    </submittedName>
</protein>
<gene>
    <name evidence="1" type="ORF">G6045_19120</name>
</gene>
<dbReference type="RefSeq" id="WP_165333212.1">
    <property type="nucleotide sequence ID" value="NZ_JAAKZW010000075.1"/>
</dbReference>
<keyword evidence="2" id="KW-1185">Reference proteome</keyword>
<dbReference type="EMBL" id="JAAKZW010000075">
    <property type="protein sequence ID" value="NGO77755.1"/>
    <property type="molecule type" value="Genomic_DNA"/>
</dbReference>
<dbReference type="InterPro" id="IPR011009">
    <property type="entry name" value="Kinase-like_dom_sf"/>
</dbReference>
<accession>A0A6G4XJN2</accession>
<dbReference type="AlphaFoldDB" id="A0A6G4XJN2"/>
<dbReference type="Gene3D" id="3.90.1200.10">
    <property type="match status" value="1"/>
</dbReference>
<name>A0A6G4XJN2_9ACTN</name>
<sequence length="269" mass="29651">MPTERFTFDTLPPAAVDAITTHTGPIETVTETSSGFNSEISARITTETGDLFVKGMRTDHPRAWTQQREADTNPYVHGITPALRWRVQTDGWDVLAFDAIDGPHADYADTSDLVLVADMLTRLSHIPAPADLELKDAAHRLRDHAPAEALDLFAGDHLLHTDLNHTNVLVDGERALLVDWAWATRGAPWLDAGYWVLWLISDGSHSAESAESWAARIPAFRTAPRAGVDAFAEANESIWAEIAAADPDPWTQQVHTAAKTWATHRTRKP</sequence>
<evidence type="ECO:0000313" key="1">
    <source>
        <dbReference type="EMBL" id="NGO77755.1"/>
    </source>
</evidence>
<evidence type="ECO:0000313" key="2">
    <source>
        <dbReference type="Proteomes" id="UP000481109"/>
    </source>
</evidence>
<organism evidence="1 2">
    <name type="scientific">Streptomyces mesophilus</name>
    <dbReference type="NCBI Taxonomy" id="1775132"/>
    <lineage>
        <taxon>Bacteria</taxon>
        <taxon>Bacillati</taxon>
        <taxon>Actinomycetota</taxon>
        <taxon>Actinomycetes</taxon>
        <taxon>Kitasatosporales</taxon>
        <taxon>Streptomycetaceae</taxon>
        <taxon>Streptomyces</taxon>
    </lineage>
</organism>
<keyword evidence="1" id="KW-0808">Transferase</keyword>
<comment type="caution">
    <text evidence="1">The sequence shown here is derived from an EMBL/GenBank/DDBJ whole genome shotgun (WGS) entry which is preliminary data.</text>
</comment>
<proteinExistence type="predicted"/>
<dbReference type="GO" id="GO:0016740">
    <property type="term" value="F:transferase activity"/>
    <property type="evidence" value="ECO:0007669"/>
    <property type="project" value="UniProtKB-KW"/>
</dbReference>